<reference evidence="2 3" key="1">
    <citation type="submission" date="2014-03" db="EMBL/GenBank/DDBJ databases">
        <title>Bradyrhizobium valentinum sp. nov., isolated from effective nodules of Lupinus mariae-josephae, a lupine endemic of basic-lime soils in Eastern Spain.</title>
        <authorList>
            <person name="Duran D."/>
            <person name="Rey L."/>
            <person name="Navarro A."/>
            <person name="Busquets A."/>
            <person name="Imperial J."/>
            <person name="Ruiz-Argueso T."/>
        </authorList>
    </citation>
    <scope>NUCLEOTIDE SEQUENCE [LARGE SCALE GENOMIC DNA]</scope>
    <source>
        <strain evidence="2 3">LmjM3</strain>
    </source>
</reference>
<sequence>MRRGIDRFETRHPRLRQPADDGFERVPFEPPALGTDLIIHKDSSQHRALVDKAAFSGRILRNVT</sequence>
<name>A0A0R3LS99_9BRAD</name>
<gene>
    <name evidence="2" type="ORF">CP49_21945</name>
</gene>
<dbReference type="Proteomes" id="UP000051913">
    <property type="component" value="Unassembled WGS sequence"/>
</dbReference>
<dbReference type="EMBL" id="LLXX01000047">
    <property type="protein sequence ID" value="KRR10786.1"/>
    <property type="molecule type" value="Genomic_DNA"/>
</dbReference>
<proteinExistence type="predicted"/>
<dbReference type="AlphaFoldDB" id="A0A0R3LS99"/>
<accession>A0A0R3LS99</accession>
<keyword evidence="3" id="KW-1185">Reference proteome</keyword>
<organism evidence="2 3">
    <name type="scientific">Bradyrhizobium valentinum</name>
    <dbReference type="NCBI Taxonomy" id="1518501"/>
    <lineage>
        <taxon>Bacteria</taxon>
        <taxon>Pseudomonadati</taxon>
        <taxon>Pseudomonadota</taxon>
        <taxon>Alphaproteobacteria</taxon>
        <taxon>Hyphomicrobiales</taxon>
        <taxon>Nitrobacteraceae</taxon>
        <taxon>Bradyrhizobium</taxon>
    </lineage>
</organism>
<evidence type="ECO:0000256" key="1">
    <source>
        <dbReference type="SAM" id="MobiDB-lite"/>
    </source>
</evidence>
<evidence type="ECO:0000313" key="3">
    <source>
        <dbReference type="Proteomes" id="UP000051913"/>
    </source>
</evidence>
<feature type="region of interest" description="Disordered" evidence="1">
    <location>
        <begin position="1"/>
        <end position="26"/>
    </location>
</feature>
<comment type="caution">
    <text evidence="2">The sequence shown here is derived from an EMBL/GenBank/DDBJ whole genome shotgun (WGS) entry which is preliminary data.</text>
</comment>
<protein>
    <submittedName>
        <fullName evidence="2">Uncharacterized protein</fullName>
    </submittedName>
</protein>
<evidence type="ECO:0000313" key="2">
    <source>
        <dbReference type="EMBL" id="KRR10786.1"/>
    </source>
</evidence>